<name>A0A2W5TRL0_9BACT</name>
<dbReference type="PROSITE" id="PS50146">
    <property type="entry name" value="DAGK"/>
    <property type="match status" value="1"/>
</dbReference>
<comment type="caution">
    <text evidence="2">The sequence shown here is derived from an EMBL/GenBank/DDBJ whole genome shotgun (WGS) entry which is preliminary data.</text>
</comment>
<proteinExistence type="predicted"/>
<gene>
    <name evidence="2" type="ORF">DI536_11625</name>
</gene>
<accession>A0A2W5TRL0</accession>
<reference evidence="2 3" key="1">
    <citation type="submission" date="2017-08" db="EMBL/GenBank/DDBJ databases">
        <title>Infants hospitalized years apart are colonized by the same room-sourced microbial strains.</title>
        <authorList>
            <person name="Brooks B."/>
            <person name="Olm M.R."/>
            <person name="Firek B.A."/>
            <person name="Baker R."/>
            <person name="Thomas B.C."/>
            <person name="Morowitz M.J."/>
            <person name="Banfield J.F."/>
        </authorList>
    </citation>
    <scope>NUCLEOTIDE SEQUENCE [LARGE SCALE GENOMIC DNA]</scope>
    <source>
        <strain evidence="2">S2_003_000_R2_14</strain>
    </source>
</reference>
<dbReference type="SUPFAM" id="SSF111331">
    <property type="entry name" value="NAD kinase/diacylglycerol kinase-like"/>
    <property type="match status" value="1"/>
</dbReference>
<dbReference type="Proteomes" id="UP000249061">
    <property type="component" value="Unassembled WGS sequence"/>
</dbReference>
<evidence type="ECO:0000313" key="2">
    <source>
        <dbReference type="EMBL" id="PZR13965.1"/>
    </source>
</evidence>
<dbReference type="InterPro" id="IPR001206">
    <property type="entry name" value="Diacylglycerol_kinase_cat_dom"/>
</dbReference>
<dbReference type="EMBL" id="QFQP01000008">
    <property type="protein sequence ID" value="PZR13965.1"/>
    <property type="molecule type" value="Genomic_DNA"/>
</dbReference>
<evidence type="ECO:0000313" key="3">
    <source>
        <dbReference type="Proteomes" id="UP000249061"/>
    </source>
</evidence>
<feature type="domain" description="DAGKc" evidence="1">
    <location>
        <begin position="18"/>
        <end position="121"/>
    </location>
</feature>
<dbReference type="GO" id="GO:0016301">
    <property type="term" value="F:kinase activity"/>
    <property type="evidence" value="ECO:0007669"/>
    <property type="project" value="InterPro"/>
</dbReference>
<dbReference type="Gene3D" id="3.40.50.10330">
    <property type="entry name" value="Probable inorganic polyphosphate/atp-NAD kinase, domain 1"/>
    <property type="match status" value="1"/>
</dbReference>
<dbReference type="Gene3D" id="2.60.200.40">
    <property type="match status" value="1"/>
</dbReference>
<protein>
    <recommendedName>
        <fullName evidence="1">DAGKc domain-containing protein</fullName>
    </recommendedName>
</protein>
<sequence length="358" mass="38956">MWVQPLQSEADQGSTRSEAEPRVAVLLNANARKVSKRIVRSLSHVVPEGDLYLSRSELDARRIAQQVVDRGYTTVIMGGGDGTVCCFINEILNQVALRRQHHPTPTPRFGVLKLGTGNSVASLVKASGGDGFVDDVLRARAGEVPGYRTVDMLLIDGKRAPFAGLGMDGKLLNDYNWVKENFGKGALGKLMTGPGGYIASVALKTVPYYMTQSTEVECEVINGGFTAYRMGADDAPVETYAPGATLYKGPLMMACAGTVPYYGFELCMFPFAGKRRSMMDLRVGTAPATKILANLPSLWNGTWRPEGLHDFLVKDATIRFSREMPFQVAGDAEGYRSEVRFQIAPEPIDLVDFTGALN</sequence>
<organism evidence="2 3">
    <name type="scientific">Archangium gephyra</name>
    <dbReference type="NCBI Taxonomy" id="48"/>
    <lineage>
        <taxon>Bacteria</taxon>
        <taxon>Pseudomonadati</taxon>
        <taxon>Myxococcota</taxon>
        <taxon>Myxococcia</taxon>
        <taxon>Myxococcales</taxon>
        <taxon>Cystobacterineae</taxon>
        <taxon>Archangiaceae</taxon>
        <taxon>Archangium</taxon>
    </lineage>
</organism>
<dbReference type="InterPro" id="IPR017438">
    <property type="entry name" value="ATP-NAD_kinase_N"/>
</dbReference>
<dbReference type="AlphaFoldDB" id="A0A2W5TRL0"/>
<evidence type="ECO:0000259" key="1">
    <source>
        <dbReference type="PROSITE" id="PS50146"/>
    </source>
</evidence>
<dbReference type="InterPro" id="IPR016064">
    <property type="entry name" value="NAD/diacylglycerol_kinase_sf"/>
</dbReference>
<dbReference type="Pfam" id="PF00781">
    <property type="entry name" value="DAGK_cat"/>
    <property type="match status" value="1"/>
</dbReference>